<dbReference type="STRING" id="547042.BACCOPRO_00726"/>
<name>S0F4V2_9BACT</name>
<protein>
    <recommendedName>
        <fullName evidence="3">DUF3987 domain-containing protein</fullName>
    </recommendedName>
</protein>
<sequence>MAGTLQQLVNFVSSKEDGMYSRLALLTGKGESGWISAAPDSDDEWIDGDELFENLADDVLQAYHFLLNSPTSVHFTREQWKIHNKLFGHMMQNVSLEDGEGNEAIVGRHGLLTMRIAMVLTALRKWEAGWNMKDVTCSDEDFNITIELVKVLLEHSLSLSTILPGTERKRSQMTCFHRVLECYKKLPESFTYMEYLTATAAMDISRSTAKRWLKKMLKQNLVAYDNGIYRKVHSTE</sequence>
<proteinExistence type="predicted"/>
<evidence type="ECO:0000313" key="2">
    <source>
        <dbReference type="Proteomes" id="UP000014073"/>
    </source>
</evidence>
<accession>S0F4V2</accession>
<dbReference type="eggNOG" id="COG0358">
    <property type="taxonomic scope" value="Bacteria"/>
</dbReference>
<reference evidence="1 2" key="1">
    <citation type="submission" date="2008-12" db="EMBL/GenBank/DDBJ databases">
        <authorList>
            <person name="Fulton L."/>
            <person name="Clifton S."/>
            <person name="Fulton B."/>
            <person name="Xu J."/>
            <person name="Minx P."/>
            <person name="Pepin K.H."/>
            <person name="Johnson M."/>
            <person name="Bhonagiri V."/>
            <person name="Nash W.E."/>
            <person name="Mardis E.R."/>
            <person name="Wilson R.K."/>
        </authorList>
    </citation>
    <scope>NUCLEOTIDE SEQUENCE [LARGE SCALE GENOMIC DNA]</scope>
    <source>
        <strain evidence="1 2">DSM 18228</strain>
    </source>
</reference>
<dbReference type="HOGENOM" id="CLU_1173575_0_0_10"/>
<keyword evidence="2" id="KW-1185">Reference proteome</keyword>
<dbReference type="EMBL" id="ACBW01000052">
    <property type="protein sequence ID" value="EEF75243.1"/>
    <property type="molecule type" value="Genomic_DNA"/>
</dbReference>
<comment type="caution">
    <text evidence="1">The sequence shown here is derived from an EMBL/GenBank/DDBJ whole genome shotgun (WGS) entry which is preliminary data.</text>
</comment>
<organism evidence="1 2">
    <name type="scientific">Phocaeicola coprophilus DSM 18228 = JCM 13818</name>
    <dbReference type="NCBI Taxonomy" id="547042"/>
    <lineage>
        <taxon>Bacteria</taxon>
        <taxon>Pseudomonadati</taxon>
        <taxon>Bacteroidota</taxon>
        <taxon>Bacteroidia</taxon>
        <taxon>Bacteroidales</taxon>
        <taxon>Bacteroidaceae</taxon>
        <taxon>Phocaeicola</taxon>
    </lineage>
</organism>
<dbReference type="InterPro" id="IPR025048">
    <property type="entry name" value="DUF3987"/>
</dbReference>
<evidence type="ECO:0008006" key="3">
    <source>
        <dbReference type="Google" id="ProtNLM"/>
    </source>
</evidence>
<dbReference type="Proteomes" id="UP000014073">
    <property type="component" value="Unassembled WGS sequence"/>
</dbReference>
<gene>
    <name evidence="1" type="ORF">BACCOPRO_00726</name>
</gene>
<dbReference type="AlphaFoldDB" id="S0F4V2"/>
<dbReference type="Pfam" id="PF13148">
    <property type="entry name" value="DUF3987"/>
    <property type="match status" value="1"/>
</dbReference>
<evidence type="ECO:0000313" key="1">
    <source>
        <dbReference type="EMBL" id="EEF75243.1"/>
    </source>
</evidence>